<dbReference type="GO" id="GO:0042910">
    <property type="term" value="F:xenobiotic transmembrane transporter activity"/>
    <property type="evidence" value="ECO:0007669"/>
    <property type="project" value="TreeGrafter"/>
</dbReference>
<dbReference type="Proteomes" id="UP000219439">
    <property type="component" value="Unassembled WGS sequence"/>
</dbReference>
<dbReference type="PRINTS" id="PR00702">
    <property type="entry name" value="ACRIFLAVINRP"/>
</dbReference>
<feature type="transmembrane region" description="Helical" evidence="1">
    <location>
        <begin position="856"/>
        <end position="877"/>
    </location>
</feature>
<feature type="transmembrane region" description="Helical" evidence="1">
    <location>
        <begin position="338"/>
        <end position="356"/>
    </location>
</feature>
<dbReference type="GO" id="GO:0005886">
    <property type="term" value="C:plasma membrane"/>
    <property type="evidence" value="ECO:0007669"/>
    <property type="project" value="TreeGrafter"/>
</dbReference>
<dbReference type="InterPro" id="IPR001036">
    <property type="entry name" value="Acrflvin-R"/>
</dbReference>
<accession>A0A285NCS9</accession>
<name>A0A285NCS9_9HYPH</name>
<dbReference type="OrthoDB" id="9798415at2"/>
<dbReference type="SUPFAM" id="SSF82866">
    <property type="entry name" value="Multidrug efflux transporter AcrB transmembrane domain"/>
    <property type="match status" value="2"/>
</dbReference>
<feature type="transmembrane region" description="Helical" evidence="1">
    <location>
        <begin position="981"/>
        <end position="1008"/>
    </location>
</feature>
<feature type="transmembrane region" description="Helical" evidence="1">
    <location>
        <begin position="910"/>
        <end position="931"/>
    </location>
</feature>
<dbReference type="Gene3D" id="1.20.1640.10">
    <property type="entry name" value="Multidrug efflux transporter AcrB transmembrane domain"/>
    <property type="match status" value="2"/>
</dbReference>
<evidence type="ECO:0000256" key="1">
    <source>
        <dbReference type="SAM" id="Phobius"/>
    </source>
</evidence>
<feature type="transmembrane region" description="Helical" evidence="1">
    <location>
        <begin position="952"/>
        <end position="975"/>
    </location>
</feature>
<dbReference type="Gene3D" id="3.30.2090.10">
    <property type="entry name" value="Multidrug efflux transporter AcrB TolC docking domain, DN and DC subdomains"/>
    <property type="match status" value="2"/>
</dbReference>
<organism evidence="2 3">
    <name type="scientific">Cohaesibacter gelatinilyticus</name>
    <dbReference type="NCBI Taxonomy" id="372072"/>
    <lineage>
        <taxon>Bacteria</taxon>
        <taxon>Pseudomonadati</taxon>
        <taxon>Pseudomonadota</taxon>
        <taxon>Alphaproteobacteria</taxon>
        <taxon>Hyphomicrobiales</taxon>
        <taxon>Cohaesibacteraceae</taxon>
    </lineage>
</organism>
<feature type="transmembrane region" description="Helical" evidence="1">
    <location>
        <begin position="390"/>
        <end position="415"/>
    </location>
</feature>
<proteinExistence type="predicted"/>
<feature type="transmembrane region" description="Helical" evidence="1">
    <location>
        <begin position="12"/>
        <end position="29"/>
    </location>
</feature>
<evidence type="ECO:0000313" key="2">
    <source>
        <dbReference type="EMBL" id="SNZ07229.1"/>
    </source>
</evidence>
<dbReference type="PANTHER" id="PTHR32063:SF18">
    <property type="entry name" value="CATION EFFLUX SYSTEM PROTEIN"/>
    <property type="match status" value="1"/>
</dbReference>
<dbReference type="SUPFAM" id="SSF82693">
    <property type="entry name" value="Multidrug efflux transporter AcrB pore domain, PN1, PN2, PC1 and PC2 subdomains"/>
    <property type="match status" value="2"/>
</dbReference>
<keyword evidence="1" id="KW-0812">Transmembrane</keyword>
<dbReference type="Gene3D" id="3.30.70.1430">
    <property type="entry name" value="Multidrug efflux transporter AcrB pore domain"/>
    <property type="match status" value="2"/>
</dbReference>
<feature type="transmembrane region" description="Helical" evidence="1">
    <location>
        <begin position="363"/>
        <end position="384"/>
    </location>
</feature>
<feature type="transmembrane region" description="Helical" evidence="1">
    <location>
        <begin position="524"/>
        <end position="546"/>
    </location>
</feature>
<feature type="transmembrane region" description="Helical" evidence="1">
    <location>
        <begin position="466"/>
        <end position="489"/>
    </location>
</feature>
<keyword evidence="1" id="KW-0472">Membrane</keyword>
<gene>
    <name evidence="2" type="ORF">SAMN06265368_0746</name>
</gene>
<dbReference type="Gene3D" id="3.30.70.1320">
    <property type="entry name" value="Multidrug efflux transporter AcrB pore domain like"/>
    <property type="match status" value="1"/>
</dbReference>
<sequence length="1020" mass="110217">MDLAKFAIEKRLVSALLTLVILLLGYVSYTSLPRFEDPEFIIRSAQVITPYSGASAEEVSEEVTDVIETAIQQLAGIKKVTSTSSAGLSKVTVEFTIAAAKTRDILAQKFTQLRAKISDTERQLPPNAGTPQVYDDYGDVYAQYYAVTGDGYSLSEIHHYLDTLQRELVLVKGVSKVIQIGVPQEIIYVNYQPSRLIQLGLSASQIAQVLEGQNLVVSGGSVKAGNLRVVFRPGAAVSSLQSLEELVISDPKGGRSFRLKDIATVTRGIKDPISKRLYRDGKPAIGLAISNVLGGNVVEMGDAVRARIKELESLRPVGIDIIPVSEQSESVRISVNDFVLNVVMALGIVVGTLLLFMGIRSGLLMGGILLVTVAGTLLGMNLYGLDMQRISLGALIIALGMLVDNAIVVVEGTLVRIHKGESPASAAVAVVNQTKWPLLGGTVVGFLAFSPIGFSPDGTGEYAGSLFWTISIALLFSWLIAIWLTPYYCTVMLKGEKASKNAEGEQEGAFLAAYRKLLTFALHYRYVTIILAFGLLGLSFAATPYMKQGFFPSSTRAQFVVDYFLPEGTDIEQTQNDTAKIAEHIRGLPGVTGTNRMAGGGHPRFMLIYDAGSDNNAYGQILVDVKGYEDIDPLLTSVREYIEANFPAAFTKVWKFKLGPGGGSAIEAKFTGQDSVVLRELSEQAKRIYAEAGAVAVKDDWREMVKVIRPRIREENMRRLGLTQGDITKAIAAHFSGTAIGVYREGDELQQILFRPDEADRKGAETLQTIQIFNSGTGKYIPITQVVESFDTELENAQLLRENRALAIKAQADPAPGDNATDLFARVKGKVEAIDLPVGYNLKWGGESGDSAEANAGLASTMPLGFGAMVLVVFLLFNAVRQPVIIWLTVPLIGVGIIWGLIVTGTALEFMGILAVLSLTGMLIKNAIVLIDQTDLEISEGKPRLSAVIDSSVSRVRPVSLGVLTTVLGVVPLLWDPFFKSLAVVIIFGLSFATLLTLIVVPTLYSVFFRVKGDETVKEG</sequence>
<dbReference type="SUPFAM" id="SSF82714">
    <property type="entry name" value="Multidrug efflux transporter AcrB TolC docking domain, DN and DC subdomains"/>
    <property type="match status" value="2"/>
</dbReference>
<keyword evidence="1" id="KW-1133">Transmembrane helix</keyword>
<dbReference type="Gene3D" id="3.30.70.1440">
    <property type="entry name" value="Multidrug efflux transporter AcrB pore domain"/>
    <property type="match status" value="1"/>
</dbReference>
<dbReference type="EMBL" id="OBEL01000001">
    <property type="protein sequence ID" value="SNZ07229.1"/>
    <property type="molecule type" value="Genomic_DNA"/>
</dbReference>
<dbReference type="Pfam" id="PF00873">
    <property type="entry name" value="ACR_tran"/>
    <property type="match status" value="1"/>
</dbReference>
<reference evidence="2 3" key="1">
    <citation type="submission" date="2017-09" db="EMBL/GenBank/DDBJ databases">
        <authorList>
            <person name="Ehlers B."/>
            <person name="Leendertz F.H."/>
        </authorList>
    </citation>
    <scope>NUCLEOTIDE SEQUENCE [LARGE SCALE GENOMIC DNA]</scope>
    <source>
        <strain evidence="2 3">DSM 18289</strain>
    </source>
</reference>
<keyword evidence="3" id="KW-1185">Reference proteome</keyword>
<dbReference type="InterPro" id="IPR027463">
    <property type="entry name" value="AcrB_DN_DC_subdom"/>
</dbReference>
<dbReference type="AlphaFoldDB" id="A0A285NCS9"/>
<dbReference type="RefSeq" id="WP_097152041.1">
    <property type="nucleotide sequence ID" value="NZ_OBEL01000001.1"/>
</dbReference>
<feature type="transmembrane region" description="Helical" evidence="1">
    <location>
        <begin position="436"/>
        <end position="454"/>
    </location>
</feature>
<dbReference type="PANTHER" id="PTHR32063">
    <property type="match status" value="1"/>
</dbReference>
<feature type="transmembrane region" description="Helical" evidence="1">
    <location>
        <begin position="884"/>
        <end position="904"/>
    </location>
</feature>
<evidence type="ECO:0000313" key="3">
    <source>
        <dbReference type="Proteomes" id="UP000219439"/>
    </source>
</evidence>
<protein>
    <submittedName>
        <fullName evidence="2">Multidrug efflux pump subunit AcrB</fullName>
    </submittedName>
</protein>